<dbReference type="InterPro" id="IPR005650">
    <property type="entry name" value="BlaI_family"/>
</dbReference>
<evidence type="ECO:0000313" key="6">
    <source>
        <dbReference type="Proteomes" id="UP000042997"/>
    </source>
</evidence>
<dbReference type="InterPro" id="IPR036390">
    <property type="entry name" value="WH_DNA-bd_sf"/>
</dbReference>
<dbReference type="RefSeq" id="WP_040273202.1">
    <property type="nucleotide sequence ID" value="NZ_CP023714.1"/>
</dbReference>
<protein>
    <submittedName>
        <fullName evidence="5">BlaI family transcriptional regulator</fullName>
    </submittedName>
</protein>
<accession>A0A098BMX5</accession>
<dbReference type="SUPFAM" id="SSF46785">
    <property type="entry name" value="Winged helix' DNA-binding domain"/>
    <property type="match status" value="1"/>
</dbReference>
<keyword evidence="2" id="KW-0805">Transcription regulation</keyword>
<dbReference type="AlphaFoldDB" id="A0A098BMX5"/>
<comment type="similarity">
    <text evidence="1">Belongs to the BlaI transcriptional regulatory family.</text>
</comment>
<reference evidence="5 6" key="1">
    <citation type="journal article" date="2014" name="Genome Announc.">
        <title>Draft Genome Sequence of Propane- and Butane-Oxidizing Actinobacterium Rhodococcus ruber IEGM 231.</title>
        <authorList>
            <person name="Ivshina I.B."/>
            <person name="Kuyukina M.S."/>
            <person name="Krivoruchko A.V."/>
            <person name="Barbe V."/>
            <person name="Fischer C."/>
        </authorList>
    </citation>
    <scope>NUCLEOTIDE SEQUENCE [LARGE SCALE GENOMIC DNA]</scope>
</reference>
<dbReference type="GO" id="GO:0045892">
    <property type="term" value="P:negative regulation of DNA-templated transcription"/>
    <property type="evidence" value="ECO:0007669"/>
    <property type="project" value="InterPro"/>
</dbReference>
<dbReference type="Gene3D" id="1.10.10.10">
    <property type="entry name" value="Winged helix-like DNA-binding domain superfamily/Winged helix DNA-binding domain"/>
    <property type="match status" value="1"/>
</dbReference>
<keyword evidence="4" id="KW-0804">Transcription</keyword>
<evidence type="ECO:0000256" key="2">
    <source>
        <dbReference type="ARBA" id="ARBA00023015"/>
    </source>
</evidence>
<proteinExistence type="inferred from homology"/>
<dbReference type="Pfam" id="PF03965">
    <property type="entry name" value="Penicillinase_R"/>
    <property type="match status" value="1"/>
</dbReference>
<sequence>MHGLGGLEAEVMNELWSTDEPQSVHDLVDRLRDRKEFAYTTILTVVTHLYEKGWVQREKRSRAYFYSPSRSREEATSQALRALLDSSADPSAVLLHFAKTVTDREYDALRRGRTSRAPEQ</sequence>
<evidence type="ECO:0000256" key="1">
    <source>
        <dbReference type="ARBA" id="ARBA00011046"/>
    </source>
</evidence>
<dbReference type="OrthoDB" id="9813987at2"/>
<gene>
    <name evidence="5" type="ORF">RHRU231_600007</name>
</gene>
<evidence type="ECO:0000256" key="4">
    <source>
        <dbReference type="ARBA" id="ARBA00023163"/>
    </source>
</evidence>
<dbReference type="InterPro" id="IPR036388">
    <property type="entry name" value="WH-like_DNA-bd_sf"/>
</dbReference>
<keyword evidence="3" id="KW-0238">DNA-binding</keyword>
<dbReference type="Proteomes" id="UP000042997">
    <property type="component" value="Unassembled WGS sequence"/>
</dbReference>
<evidence type="ECO:0000313" key="5">
    <source>
        <dbReference type="EMBL" id="CDZ90074.1"/>
    </source>
</evidence>
<organism evidence="5 6">
    <name type="scientific">Rhodococcus ruber</name>
    <dbReference type="NCBI Taxonomy" id="1830"/>
    <lineage>
        <taxon>Bacteria</taxon>
        <taxon>Bacillati</taxon>
        <taxon>Actinomycetota</taxon>
        <taxon>Actinomycetes</taxon>
        <taxon>Mycobacteriales</taxon>
        <taxon>Nocardiaceae</taxon>
        <taxon>Rhodococcus</taxon>
    </lineage>
</organism>
<dbReference type="GO" id="GO:0003677">
    <property type="term" value="F:DNA binding"/>
    <property type="evidence" value="ECO:0007669"/>
    <property type="project" value="UniProtKB-KW"/>
</dbReference>
<dbReference type="EMBL" id="CCSD01000073">
    <property type="protein sequence ID" value="CDZ90074.1"/>
    <property type="molecule type" value="Genomic_DNA"/>
</dbReference>
<name>A0A098BMX5_9NOCA</name>
<evidence type="ECO:0000256" key="3">
    <source>
        <dbReference type="ARBA" id="ARBA00023125"/>
    </source>
</evidence>